<reference evidence="2" key="3">
    <citation type="journal article" date="2019" name="G3 (Bethesda)">
        <title>Hybrid Assembly of the Genome of the Entomopathogenic Nematode Steinernema carpocapsae Identifies the X-Chromosome.</title>
        <authorList>
            <person name="Serra L."/>
            <person name="Macchietto M."/>
            <person name="Macias-Munoz A."/>
            <person name="McGill C.J."/>
            <person name="Rodriguez I.M."/>
            <person name="Rodriguez B."/>
            <person name="Murad R."/>
            <person name="Mortazavi A."/>
        </authorList>
    </citation>
    <scope>NUCLEOTIDE SEQUENCE</scope>
    <source>
        <strain evidence="2">ALL</strain>
    </source>
</reference>
<gene>
    <name evidence="2" type="ORF">L596_006786</name>
</gene>
<proteinExistence type="predicted"/>
<feature type="region of interest" description="Disordered" evidence="1">
    <location>
        <begin position="1"/>
        <end position="33"/>
    </location>
</feature>
<name>A0A4U5P6T8_STECR</name>
<protein>
    <submittedName>
        <fullName evidence="2">Uncharacterized protein</fullName>
    </submittedName>
</protein>
<evidence type="ECO:0000256" key="1">
    <source>
        <dbReference type="SAM" id="MobiDB-lite"/>
    </source>
</evidence>
<reference evidence="2" key="1">
    <citation type="submission" date="2013-11" db="EMBL/GenBank/DDBJ databases">
        <authorList>
            <person name="Sternberg P."/>
            <person name="Dillman A."/>
            <person name="Macchietto M."/>
        </authorList>
    </citation>
    <scope>NUCLEOTIDE SEQUENCE</scope>
    <source>
        <strain evidence="2">ALL</strain>
    </source>
</reference>
<dbReference type="EMBL" id="AZBU02000002">
    <property type="protein sequence ID" value="TKR92069.1"/>
    <property type="molecule type" value="Genomic_DNA"/>
</dbReference>
<comment type="caution">
    <text evidence="2">The sequence shown here is derived from an EMBL/GenBank/DDBJ whole genome shotgun (WGS) entry which is preliminary data.</text>
</comment>
<organism evidence="2">
    <name type="scientific">Steinernema carpocapsae</name>
    <name type="common">Entomopathogenic nematode</name>
    <dbReference type="NCBI Taxonomy" id="34508"/>
    <lineage>
        <taxon>Eukaryota</taxon>
        <taxon>Metazoa</taxon>
        <taxon>Ecdysozoa</taxon>
        <taxon>Nematoda</taxon>
        <taxon>Chromadorea</taxon>
        <taxon>Rhabditida</taxon>
        <taxon>Tylenchina</taxon>
        <taxon>Panagrolaimomorpha</taxon>
        <taxon>Strongyloidoidea</taxon>
        <taxon>Steinernematidae</taxon>
        <taxon>Steinernema</taxon>
    </lineage>
</organism>
<sequence>MPSDLLPCPKDQKGHKKPDGGRPSRNRSTLETSIASVRKRLTTLALRRSTTVRAVEGTVESKKAPLIGEAKLRKSTRSSKNLRTQKELKIRVANGKNAT</sequence>
<dbReference type="AlphaFoldDB" id="A0A4U5P6T8"/>
<reference evidence="2" key="2">
    <citation type="journal article" date="2015" name="Genome Biol.">
        <title>Comparative genomics of Steinernema reveals deeply conserved gene regulatory networks.</title>
        <authorList>
            <person name="Dillman A.R."/>
            <person name="Macchietto M."/>
            <person name="Porter C.F."/>
            <person name="Rogers A."/>
            <person name="Williams B."/>
            <person name="Antoshechkin I."/>
            <person name="Lee M.M."/>
            <person name="Goodwin Z."/>
            <person name="Lu X."/>
            <person name="Lewis E.E."/>
            <person name="Goodrich-Blair H."/>
            <person name="Stock S.P."/>
            <person name="Adams B.J."/>
            <person name="Sternberg P.W."/>
            <person name="Mortazavi A."/>
        </authorList>
    </citation>
    <scope>NUCLEOTIDE SEQUENCE [LARGE SCALE GENOMIC DNA]</scope>
    <source>
        <strain evidence="2">ALL</strain>
    </source>
</reference>
<accession>A0A4U5P6T8</accession>
<evidence type="ECO:0000313" key="2">
    <source>
        <dbReference type="EMBL" id="TKR92069.1"/>
    </source>
</evidence>